<protein>
    <submittedName>
        <fullName evidence="1">Uncharacterized protein</fullName>
    </submittedName>
</protein>
<dbReference type="Proteomes" id="UP001629367">
    <property type="component" value="Unassembled WGS sequence"/>
</dbReference>
<gene>
    <name evidence="1" type="ORF">PQQ68_13235</name>
</gene>
<reference evidence="1 2" key="1">
    <citation type="journal article" date="2024" name="Chem. Sci.">
        <title>Discovery of megapolipeptins by genome mining of a Burkholderiales bacteria collection.</title>
        <authorList>
            <person name="Paulo B.S."/>
            <person name="Recchia M.J.J."/>
            <person name="Lee S."/>
            <person name="Fergusson C.H."/>
            <person name="Romanowski S.B."/>
            <person name="Hernandez A."/>
            <person name="Krull N."/>
            <person name="Liu D.Y."/>
            <person name="Cavanagh H."/>
            <person name="Bos A."/>
            <person name="Gray C.A."/>
            <person name="Murphy B.T."/>
            <person name="Linington R.G."/>
            <person name="Eustaquio A.S."/>
        </authorList>
    </citation>
    <scope>NUCLEOTIDE SEQUENCE [LARGE SCALE GENOMIC DNA]</scope>
    <source>
        <strain evidence="1 2">RL17-335-BIF-A</strain>
    </source>
</reference>
<dbReference type="EMBL" id="JAQQBZ010000007">
    <property type="protein sequence ID" value="MFM0593984.1"/>
    <property type="molecule type" value="Genomic_DNA"/>
</dbReference>
<keyword evidence="2" id="KW-1185">Reference proteome</keyword>
<comment type="caution">
    <text evidence="1">The sequence shown here is derived from an EMBL/GenBank/DDBJ whole genome shotgun (WGS) entry which is preliminary data.</text>
</comment>
<dbReference type="RefSeq" id="WP_408212431.1">
    <property type="nucleotide sequence ID" value="NZ_JAQQBZ010000007.1"/>
</dbReference>
<evidence type="ECO:0000313" key="1">
    <source>
        <dbReference type="EMBL" id="MFM0593984.1"/>
    </source>
</evidence>
<name>A0ABW9D7H7_9BURK</name>
<accession>A0ABW9D7H7</accession>
<proteinExistence type="predicted"/>
<evidence type="ECO:0000313" key="2">
    <source>
        <dbReference type="Proteomes" id="UP001629367"/>
    </source>
</evidence>
<sequence>MAFTLNGVGSYSPHEHDVLAVTERPVETDAQCKKHERDERKALVRRWIEQAHVRHVAGAVTSSNRLWANFHFSDAMHGTTNVSESEFLAALRSALGRNLATRWRGRTGYLAVLADGVASHQTGDDIDLLPGFDPAPPTDDERRNTFWPIVRMRQAIGEAIANGLVLASLGPLMAHDGTAWRLVDDTRLRDAFNRCFELYENNWTKPMGDAHHRHALNLTFKLTFDNSAGLVLPDVLPARNAMLTIAADGRMHAYPMQSTVVDAAYLDHLYVPDIDWSDVDPITREYQPAVNRDAENHVLDDLFEKHLVTGPVKDATIAAAHVRYETRALRAAMTGAAAASAPRRARL</sequence>
<organism evidence="1 2">
    <name type="scientific">Paraburkholderia dilworthii</name>
    <dbReference type="NCBI Taxonomy" id="948106"/>
    <lineage>
        <taxon>Bacteria</taxon>
        <taxon>Pseudomonadati</taxon>
        <taxon>Pseudomonadota</taxon>
        <taxon>Betaproteobacteria</taxon>
        <taxon>Burkholderiales</taxon>
        <taxon>Burkholderiaceae</taxon>
        <taxon>Paraburkholderia</taxon>
    </lineage>
</organism>